<proteinExistence type="predicted"/>
<comment type="caution">
    <text evidence="1">The sequence shown here is derived from an EMBL/GenBank/DDBJ whole genome shotgun (WGS) entry which is preliminary data.</text>
</comment>
<dbReference type="AlphaFoldDB" id="A0A6B3N6J7"/>
<organism evidence="1">
    <name type="scientific">Symploca sp. SIO1C4</name>
    <dbReference type="NCBI Taxonomy" id="2607765"/>
    <lineage>
        <taxon>Bacteria</taxon>
        <taxon>Bacillati</taxon>
        <taxon>Cyanobacteriota</taxon>
        <taxon>Cyanophyceae</taxon>
        <taxon>Coleofasciculales</taxon>
        <taxon>Coleofasciculaceae</taxon>
        <taxon>Symploca</taxon>
    </lineage>
</organism>
<name>A0A6B3N6J7_9CYAN</name>
<sequence length="63" mass="7247">MPLKPKPELGKLRSIVRSRWRETWQAVETRANVAELAPPLRVTIQAHRYSLQTPNKTQVLAKS</sequence>
<evidence type="ECO:0000313" key="1">
    <source>
        <dbReference type="EMBL" id="NER27207.1"/>
    </source>
</evidence>
<accession>A0A6B3N6J7</accession>
<reference evidence="1" key="1">
    <citation type="submission" date="2019-11" db="EMBL/GenBank/DDBJ databases">
        <title>Genomic insights into an expanded diversity of filamentous marine cyanobacteria reveals the extraordinary biosynthetic potential of Moorea and Okeania.</title>
        <authorList>
            <person name="Ferreira Leao T."/>
            <person name="Wang M."/>
            <person name="Moss N."/>
            <person name="Da Silva R."/>
            <person name="Sanders J."/>
            <person name="Nurk S."/>
            <person name="Gurevich A."/>
            <person name="Humphrey G."/>
            <person name="Reher R."/>
            <person name="Zhu Q."/>
            <person name="Belda-Ferre P."/>
            <person name="Glukhov E."/>
            <person name="Rex R."/>
            <person name="Dorrestein P.C."/>
            <person name="Knight R."/>
            <person name="Pevzner P."/>
            <person name="Gerwick W.H."/>
            <person name="Gerwick L."/>
        </authorList>
    </citation>
    <scope>NUCLEOTIDE SEQUENCE</scope>
    <source>
        <strain evidence="1">SIO1C4</strain>
    </source>
</reference>
<gene>
    <name evidence="1" type="ORF">F6J89_06110</name>
</gene>
<protein>
    <submittedName>
        <fullName evidence="1">Uncharacterized protein</fullName>
    </submittedName>
</protein>
<dbReference type="EMBL" id="JAAHFQ010000081">
    <property type="protein sequence ID" value="NER27207.1"/>
    <property type="molecule type" value="Genomic_DNA"/>
</dbReference>